<dbReference type="EMBL" id="MCWU01000013">
    <property type="protein sequence ID" value="PMJ68358.1"/>
    <property type="molecule type" value="Genomic_DNA"/>
</dbReference>
<dbReference type="Proteomes" id="UP000235405">
    <property type="component" value="Unassembled WGS sequence"/>
</dbReference>
<keyword evidence="1" id="KW-0812">Transmembrane</keyword>
<reference evidence="15 16" key="3">
    <citation type="submission" date="2017-11" db="EMBL/GenBank/DDBJ databases">
        <title>Population delineation of vibrios coincides with oyster pathogenicity.</title>
        <authorList>
            <person name="Bruto M."/>
            <person name="Labreuche Y."/>
            <person name="James A."/>
            <person name="Piel D."/>
            <person name="Chenivesse S."/>
            <person name="Petton B."/>
            <person name="Polz M.F."/>
            <person name="Le Roux F."/>
        </authorList>
    </citation>
    <scope>NUCLEOTIDE SEQUENCE [LARGE SCALE GENOMIC DNA]</scope>
    <source>
        <strain evidence="10 15">1F_55</strain>
        <strain evidence="11 16">FF_144</strain>
    </source>
</reference>
<dbReference type="Proteomes" id="UP000235330">
    <property type="component" value="Unassembled WGS sequence"/>
</dbReference>
<evidence type="ECO:0000313" key="3">
    <source>
        <dbReference type="EMBL" id="MDP2491876.1"/>
    </source>
</evidence>
<keyword evidence="18" id="KW-1185">Reference proteome</keyword>
<reference evidence="6 17" key="5">
    <citation type="submission" date="2019-09" db="EMBL/GenBank/DDBJ databases">
        <title>Draft genome sequencing and comparative genomics of hatchery-associated Vibrios.</title>
        <authorList>
            <person name="Kehlet-Delgado H."/>
            <person name="Mueller R.S."/>
        </authorList>
    </citation>
    <scope>NUCLEOTIDE SEQUENCE [LARGE SCALE GENOMIC DNA]</scope>
    <source>
        <strain evidence="6 17">99-70-13A3</strain>
    </source>
</reference>
<dbReference type="NCBIfam" id="TIGR02808">
    <property type="entry name" value="short_TIGR02808"/>
    <property type="match status" value="1"/>
</dbReference>
<reference evidence="3" key="7">
    <citation type="submission" date="2023-07" db="EMBL/GenBank/DDBJ databases">
        <title>Genome content predicts the carbon catabolic preferences of heterotrophic bacteria.</title>
        <authorList>
            <person name="Gralka M."/>
        </authorList>
    </citation>
    <scope>NUCLEOTIDE SEQUENCE</scope>
    <source>
        <strain evidence="4">6E02</strain>
        <strain evidence="3">6E03</strain>
    </source>
</reference>
<dbReference type="Pfam" id="PF09574">
    <property type="entry name" value="DUF2374"/>
    <property type="match status" value="1"/>
</dbReference>
<proteinExistence type="predicted"/>
<evidence type="ECO:0000313" key="13">
    <source>
        <dbReference type="Proteomes" id="UP000235405"/>
    </source>
</evidence>
<gene>
    <name evidence="5" type="ORF">ACED33_19485</name>
    <name evidence="9" type="ORF">BCT54_09285</name>
    <name evidence="8" type="ORF">BCU17_00820</name>
    <name evidence="7" type="ORF">BCV19_08290</name>
    <name evidence="11" type="ORF">CWO07_00680</name>
    <name evidence="10" type="ORF">CWO36_23950</name>
    <name evidence="6" type="ORF">F0234_14935</name>
    <name evidence="2" type="ORF">L8R85_13260</name>
    <name evidence="3" type="ORF">Q8W38_21215</name>
    <name evidence="4" type="ORF">Q8W42_00150</name>
</gene>
<dbReference type="Proteomes" id="UP000244197">
    <property type="component" value="Unassembled WGS sequence"/>
</dbReference>
<evidence type="ECO:0000313" key="11">
    <source>
        <dbReference type="EMBL" id="PTP39837.1"/>
    </source>
</evidence>
<dbReference type="Proteomes" id="UP001177883">
    <property type="component" value="Unassembled WGS sequence"/>
</dbReference>
<reference evidence="2" key="6">
    <citation type="submission" date="2022-01" db="EMBL/GenBank/DDBJ databases">
        <title>Vibrio aestuarianus Clade A and Clade B isolates are associated with Pacific oyster (Crassostrea gigas) disease outbreaks across Ireland.</title>
        <authorList>
            <person name="Coyle N."/>
            <person name="O'Toole C."/>
            <person name="Thomas J.C.L."/>
            <person name="Ryder D."/>
            <person name="Cheslett D."/>
            <person name="Feist S."/>
            <person name="Bean T."/>
            <person name="Joseph A."/>
            <person name="Waina A."/>
            <person name="Feil E."/>
            <person name="Verner-Jeffreys D.W."/>
        </authorList>
    </citation>
    <scope>NUCLEOTIDE SEQUENCE</scope>
    <source>
        <strain evidence="2">S/17/14 A</strain>
    </source>
</reference>
<feature type="transmembrane region" description="Helical" evidence="1">
    <location>
        <begin position="12"/>
        <end position="36"/>
    </location>
</feature>
<dbReference type="EMBL" id="JAUYVK010000031">
    <property type="protein sequence ID" value="MDP2491876.1"/>
    <property type="molecule type" value="Genomic_DNA"/>
</dbReference>
<evidence type="ECO:0000313" key="8">
    <source>
        <dbReference type="EMBL" id="PMJ68358.1"/>
    </source>
</evidence>
<reference evidence="7" key="2">
    <citation type="submission" date="2016-07" db="EMBL/GenBank/DDBJ databases">
        <authorList>
            <person name="Wan K."/>
            <person name="Booth B."/>
            <person name="Spirohn K."/>
            <person name="Hao T."/>
            <person name="Hu Y."/>
            <person name="Calderwood M."/>
            <person name="Hill D."/>
            <person name="Mohr S."/>
            <person name="Vidal M."/>
            <person name="Celniker S."/>
            <person name="Perrimon N."/>
        </authorList>
    </citation>
    <scope>NUCLEOTIDE SEQUENCE</scope>
    <source>
        <strain evidence="9">10N.261.48.B5</strain>
        <strain evidence="8">10N.261.55.E11</strain>
        <strain evidence="7">10N.286.54.F3</strain>
    </source>
</reference>
<dbReference type="Proteomes" id="UP000519158">
    <property type="component" value="Unassembled WGS sequence"/>
</dbReference>
<dbReference type="Proteomes" id="UP000235533">
    <property type="component" value="Unassembled WGS sequence"/>
</dbReference>
<evidence type="ECO:0000313" key="7">
    <source>
        <dbReference type="EMBL" id="PMF21558.1"/>
    </source>
</evidence>
<accession>A0A1A6LU26</accession>
<dbReference type="EMBL" id="MCZF01000278">
    <property type="protein sequence ID" value="PMM42012.1"/>
    <property type="molecule type" value="Genomic_DNA"/>
</dbReference>
<evidence type="ECO:0000313" key="16">
    <source>
        <dbReference type="Proteomes" id="UP000244197"/>
    </source>
</evidence>
<comment type="caution">
    <text evidence="7">The sequence shown here is derived from an EMBL/GenBank/DDBJ whole genome shotgun (WGS) entry which is preliminary data.</text>
</comment>
<evidence type="ECO:0000313" key="4">
    <source>
        <dbReference type="EMBL" id="MDP2499101.1"/>
    </source>
</evidence>
<dbReference type="EMBL" id="JAKMYX010000046">
    <property type="protein sequence ID" value="MDH5921999.1"/>
    <property type="molecule type" value="Genomic_DNA"/>
</dbReference>
<keyword evidence="1" id="KW-1133">Transmembrane helix</keyword>
<dbReference type="InterPro" id="IPR014175">
    <property type="entry name" value="CHP02808"/>
</dbReference>
<evidence type="ECO:0000313" key="12">
    <source>
        <dbReference type="Proteomes" id="UP000235330"/>
    </source>
</evidence>
<dbReference type="Proteomes" id="UP001159663">
    <property type="component" value="Unassembled WGS sequence"/>
</dbReference>
<name>A0A1A6LU26_VIBSP</name>
<dbReference type="EMBL" id="VTXL01000012">
    <property type="protein sequence ID" value="NOJ14055.1"/>
    <property type="molecule type" value="Genomic_DNA"/>
</dbReference>
<evidence type="ECO:0000313" key="5">
    <source>
        <dbReference type="EMBL" id="MEZ8182876.1"/>
    </source>
</evidence>
<dbReference type="GeneID" id="69651842"/>
<dbReference type="Proteomes" id="UP001569200">
    <property type="component" value="Unassembled WGS sequence"/>
</dbReference>
<dbReference type="Proteomes" id="UP000244080">
    <property type="component" value="Unassembled WGS sequence"/>
</dbReference>
<evidence type="ECO:0000313" key="2">
    <source>
        <dbReference type="EMBL" id="MDH5921999.1"/>
    </source>
</evidence>
<dbReference type="EMBL" id="PIFK01000001">
    <property type="protein sequence ID" value="PTP39837.1"/>
    <property type="molecule type" value="Genomic_DNA"/>
</dbReference>
<keyword evidence="1" id="KW-0472">Membrane</keyword>
<evidence type="ECO:0000313" key="10">
    <source>
        <dbReference type="EMBL" id="PTP11919.1"/>
    </source>
</evidence>
<dbReference type="EMBL" id="PIGA01000066">
    <property type="protein sequence ID" value="PTP11919.1"/>
    <property type="molecule type" value="Genomic_DNA"/>
</dbReference>
<dbReference type="EMBL" id="JAUYVL010000001">
    <property type="protein sequence ID" value="MDP2499101.1"/>
    <property type="molecule type" value="Genomic_DNA"/>
</dbReference>
<dbReference type="EMBL" id="MCSW01000170">
    <property type="protein sequence ID" value="PMF21558.1"/>
    <property type="molecule type" value="Genomic_DNA"/>
</dbReference>
<dbReference type="Proteomes" id="UP001177935">
    <property type="component" value="Unassembled WGS sequence"/>
</dbReference>
<dbReference type="RefSeq" id="WP_004731329.1">
    <property type="nucleotide sequence ID" value="NZ_AP025509.1"/>
</dbReference>
<evidence type="ECO:0000313" key="9">
    <source>
        <dbReference type="EMBL" id="PMM42012.1"/>
    </source>
</evidence>
<reference evidence="7" key="4">
    <citation type="journal article" date="2018" name="Nature">
        <title>A major lineage of non-tailed dsDNA viruses as unrecognized killers of marine bacteria.</title>
        <authorList>
            <person name="Kauffman K.M."/>
            <person name="Hussain F.A."/>
            <person name="Yang J."/>
            <person name="Arevalo P."/>
            <person name="Brown J.M."/>
            <person name="Chang W.K."/>
            <person name="VanInsberghe D."/>
            <person name="Elsherbini J."/>
            <person name="Sharma R.S."/>
            <person name="Cutler M.B."/>
            <person name="Kelly L."/>
            <person name="Polz M.F."/>
        </authorList>
    </citation>
    <scope>NUCLEOTIDE SEQUENCE</scope>
    <source>
        <strain evidence="9">10N.261.48.B5</strain>
        <strain evidence="8">10N.261.55.E11</strain>
        <strain evidence="7">10N.286.54.F3</strain>
    </source>
</reference>
<reference evidence="12 13" key="1">
    <citation type="submission" date="2016-07" db="EMBL/GenBank/DDBJ databases">
        <title>Nontailed viruses are major unrecognized killers of bacteria in the ocean.</title>
        <authorList>
            <person name="Kauffman K."/>
            <person name="Hussain F."/>
            <person name="Yang J."/>
            <person name="Arevalo P."/>
            <person name="Brown J."/>
            <person name="Cutler M."/>
            <person name="Kelly L."/>
            <person name="Polz M.F."/>
        </authorList>
    </citation>
    <scope>NUCLEOTIDE SEQUENCE [LARGE SCALE GENOMIC DNA]</scope>
    <source>
        <strain evidence="14">10N.261.48.B5</strain>
        <strain evidence="12">10N.261.55.E11</strain>
        <strain evidence="13">10N.286.54.F3</strain>
    </source>
</reference>
<sequence length="45" mass="4865">MSTLESVIWHILGYSAMPVIILGGFAGVAAVSLWLLSMTKDKEID</sequence>
<evidence type="ECO:0000313" key="18">
    <source>
        <dbReference type="Proteomes" id="UP001569200"/>
    </source>
</evidence>
<evidence type="ECO:0000313" key="17">
    <source>
        <dbReference type="Proteomes" id="UP000519158"/>
    </source>
</evidence>
<dbReference type="AlphaFoldDB" id="A0A1A6LU26"/>
<accession>A0A1C3IZU8</accession>
<evidence type="ECO:0000313" key="15">
    <source>
        <dbReference type="Proteomes" id="UP000244080"/>
    </source>
</evidence>
<dbReference type="OrthoDB" id="6198493at2"/>
<organism evidence="7 13">
    <name type="scientific">Vibrio splendidus</name>
    <dbReference type="NCBI Taxonomy" id="29497"/>
    <lineage>
        <taxon>Bacteria</taxon>
        <taxon>Pseudomonadati</taxon>
        <taxon>Pseudomonadota</taxon>
        <taxon>Gammaproteobacteria</taxon>
        <taxon>Vibrionales</taxon>
        <taxon>Vibrionaceae</taxon>
        <taxon>Vibrio</taxon>
    </lineage>
</organism>
<evidence type="ECO:0000256" key="1">
    <source>
        <dbReference type="SAM" id="Phobius"/>
    </source>
</evidence>
<reference evidence="5 18" key="8">
    <citation type="submission" date="2024-06" db="EMBL/GenBank/DDBJ databases">
        <authorList>
            <person name="Steensen K."/>
            <person name="Seneca J."/>
            <person name="Bartlau N."/>
            <person name="Yu A.X."/>
            <person name="Polz M.F."/>
        </authorList>
    </citation>
    <scope>NUCLEOTIDE SEQUENCE [LARGE SCALE GENOMIC DNA]</scope>
    <source>
        <strain evidence="5 18">1F145</strain>
    </source>
</reference>
<protein>
    <submittedName>
        <fullName evidence="7">TIGR02808 family protein</fullName>
    </submittedName>
</protein>
<dbReference type="EMBL" id="JBGOOW010000030">
    <property type="protein sequence ID" value="MEZ8182876.1"/>
    <property type="molecule type" value="Genomic_DNA"/>
</dbReference>
<evidence type="ECO:0000313" key="14">
    <source>
        <dbReference type="Proteomes" id="UP000235533"/>
    </source>
</evidence>
<evidence type="ECO:0000313" key="6">
    <source>
        <dbReference type="EMBL" id="NOJ14055.1"/>
    </source>
</evidence>